<dbReference type="PANTHER" id="PTHR43137">
    <property type="entry name" value="DIHYDROOROTASE"/>
    <property type="match status" value="1"/>
</dbReference>
<dbReference type="GO" id="GO:0005737">
    <property type="term" value="C:cytoplasm"/>
    <property type="evidence" value="ECO:0007669"/>
    <property type="project" value="TreeGrafter"/>
</dbReference>
<comment type="subunit">
    <text evidence="6">Homodimer.</text>
</comment>
<keyword evidence="5 6" id="KW-0665">Pyrimidine biosynthesis</keyword>
<dbReference type="EMBL" id="PFAT01000017">
    <property type="protein sequence ID" value="PIR92570.1"/>
    <property type="molecule type" value="Genomic_DNA"/>
</dbReference>
<evidence type="ECO:0000256" key="2">
    <source>
        <dbReference type="ARBA" id="ARBA00022723"/>
    </source>
</evidence>
<proteinExistence type="inferred from homology"/>
<feature type="binding site" evidence="6">
    <location>
        <position position="148"/>
    </location>
    <ligand>
        <name>substrate</name>
    </ligand>
</feature>
<feature type="binding site" evidence="6">
    <location>
        <position position="148"/>
    </location>
    <ligand>
        <name>Zn(2+)</name>
        <dbReference type="ChEBI" id="CHEBI:29105"/>
        <label>2</label>
    </ligand>
</feature>
<accession>A0A2H0V2K2</accession>
<feature type="modified residue" description="N6-carboxylysine" evidence="6">
    <location>
        <position position="111"/>
    </location>
</feature>
<dbReference type="PROSITE" id="PS00483">
    <property type="entry name" value="DIHYDROOROTASE_2"/>
    <property type="match status" value="1"/>
</dbReference>
<keyword evidence="3 6" id="KW-0378">Hydrolase</keyword>
<dbReference type="InterPro" id="IPR032466">
    <property type="entry name" value="Metal_Hydrolase"/>
</dbReference>
<evidence type="ECO:0000256" key="1">
    <source>
        <dbReference type="ARBA" id="ARBA00002368"/>
    </source>
</evidence>
<dbReference type="PANTHER" id="PTHR43137:SF1">
    <property type="entry name" value="DIHYDROOROTASE"/>
    <property type="match status" value="1"/>
</dbReference>
<feature type="binding site" evidence="6">
    <location>
        <position position="301"/>
    </location>
    <ligand>
        <name>Zn(2+)</name>
        <dbReference type="ChEBI" id="CHEBI:29105"/>
        <label>1</label>
    </ligand>
</feature>
<dbReference type="InterPro" id="IPR004721">
    <property type="entry name" value="DHOdimr"/>
</dbReference>
<dbReference type="GO" id="GO:0044205">
    <property type="term" value="P:'de novo' UMP biosynthetic process"/>
    <property type="evidence" value="ECO:0007669"/>
    <property type="project" value="UniProtKB-UniRule"/>
</dbReference>
<feature type="binding site" evidence="6">
    <location>
        <position position="317"/>
    </location>
    <ligand>
        <name>substrate</name>
    </ligand>
</feature>
<comment type="cofactor">
    <cofactor evidence="6">
        <name>Zn(2+)</name>
        <dbReference type="ChEBI" id="CHEBI:29105"/>
    </cofactor>
    <text evidence="6">Binds 2 Zn(2+) ions per subunit.</text>
</comment>
<feature type="binding site" evidence="6">
    <location>
        <position position="305"/>
    </location>
    <ligand>
        <name>substrate</name>
    </ligand>
</feature>
<evidence type="ECO:0000256" key="5">
    <source>
        <dbReference type="ARBA" id="ARBA00022975"/>
    </source>
</evidence>
<feature type="binding site" evidence="6">
    <location>
        <position position="21"/>
    </location>
    <ligand>
        <name>Zn(2+)</name>
        <dbReference type="ChEBI" id="CHEBI:29105"/>
        <label>1</label>
    </ligand>
</feature>
<comment type="caution">
    <text evidence="7">The sequence shown here is derived from an EMBL/GenBank/DDBJ whole genome shotgun (WGS) entry which is preliminary data.</text>
</comment>
<comment type="similarity">
    <text evidence="6">Belongs to the metallo-dependent hydrolases superfamily. DHOase family. Class II DHOase subfamily.</text>
</comment>
<dbReference type="GO" id="GO:0008270">
    <property type="term" value="F:zinc ion binding"/>
    <property type="evidence" value="ECO:0007669"/>
    <property type="project" value="UniProtKB-UniRule"/>
</dbReference>
<dbReference type="Gene3D" id="3.20.20.140">
    <property type="entry name" value="Metal-dependent hydrolases"/>
    <property type="match status" value="2"/>
</dbReference>
<comment type="function">
    <text evidence="1 6">Catalyzes the reversible cyclization of carbamoyl aspartate to dihydroorotate.</text>
</comment>
<evidence type="ECO:0000313" key="7">
    <source>
        <dbReference type="EMBL" id="PIR92570.1"/>
    </source>
</evidence>
<dbReference type="HAMAP" id="MF_00219">
    <property type="entry name" value="PyrC_classII"/>
    <property type="match status" value="1"/>
</dbReference>
<dbReference type="Proteomes" id="UP000228510">
    <property type="component" value="Unassembled WGS sequence"/>
</dbReference>
<name>A0A2H0V2K2_9BACT</name>
<feature type="binding site" evidence="6">
    <location>
        <position position="19"/>
    </location>
    <ligand>
        <name>Zn(2+)</name>
        <dbReference type="ChEBI" id="CHEBI:29105"/>
        <label>1</label>
    </ligand>
</feature>
<dbReference type="EC" id="3.5.2.3" evidence="6"/>
<evidence type="ECO:0000313" key="8">
    <source>
        <dbReference type="Proteomes" id="UP000228510"/>
    </source>
</evidence>
<feature type="binding site" evidence="6">
    <location>
        <position position="48"/>
    </location>
    <ligand>
        <name>substrate</name>
    </ligand>
</feature>
<feature type="binding site" evidence="6">
    <location>
        <position position="185"/>
    </location>
    <ligand>
        <name>Zn(2+)</name>
        <dbReference type="ChEBI" id="CHEBI:29105"/>
        <label>2</label>
    </ligand>
</feature>
<protein>
    <recommendedName>
        <fullName evidence="6">Dihydroorotase</fullName>
        <shortName evidence="6">DHOase</shortName>
        <ecNumber evidence="6">3.5.2.3</ecNumber>
    </recommendedName>
</protein>
<sequence>MKMKVKADRITLKRWHDYHAHYRQGELLKFMVKMFMQQGLGRVLAMPNTVPPILTAPDALRYKGEIEKAIRITHEETGWPKIDPVMTIQITEQTTPSDIDAAAAEGIRFAKIYPKNMTTNSGNGVEAYMKLYPVMERVEKYNMIVLFHGESPNPQVEGLKKELFFLETFRDFVLAFPGTRFVLEHITTEAAVWCIAILPKNAAATITPHHLRLTLDNVIGYNAASGYKLRPHNFCKPIAKTEDDARALVMAAVANQPLSLNYPVGQDPRSLCILKPFNPNDTQFTSEVATETNNKFFCGTDTAPHRRETKECDGGCAGIFNTPVALASIVEIFEQQNALDQLEPFLSTRGSDFYGFEQSPDEISIIKQEWKVPDNYPVPGIDSVIVPFMAGSAFQWQLETTTP</sequence>
<comment type="pathway">
    <text evidence="6">Pyrimidine metabolism; UMP biosynthesis via de novo pathway; (S)-dihydroorotate from bicarbonate: step 3/3.</text>
</comment>
<dbReference type="UniPathway" id="UPA00070">
    <property type="reaction ID" value="UER00117"/>
</dbReference>
<organism evidence="7 8">
    <name type="scientific">Candidatus Falkowbacteria bacterium CG10_big_fil_rev_8_21_14_0_10_44_15</name>
    <dbReference type="NCBI Taxonomy" id="1974569"/>
    <lineage>
        <taxon>Bacteria</taxon>
        <taxon>Candidatus Falkowiibacteriota</taxon>
    </lineage>
</organism>
<evidence type="ECO:0000256" key="4">
    <source>
        <dbReference type="ARBA" id="ARBA00022833"/>
    </source>
</evidence>
<feature type="binding site" description="via carbamate group" evidence="6">
    <location>
        <position position="111"/>
    </location>
    <ligand>
        <name>Zn(2+)</name>
        <dbReference type="ChEBI" id="CHEBI:29105"/>
        <label>1</label>
    </ligand>
</feature>
<dbReference type="SUPFAM" id="SSF51556">
    <property type="entry name" value="Metallo-dependent hydrolases"/>
    <property type="match status" value="2"/>
</dbReference>
<dbReference type="InterPro" id="IPR002195">
    <property type="entry name" value="Dihydroorotase_CS"/>
</dbReference>
<comment type="catalytic activity">
    <reaction evidence="6">
        <text>(S)-dihydroorotate + H2O = N-carbamoyl-L-aspartate + H(+)</text>
        <dbReference type="Rhea" id="RHEA:24296"/>
        <dbReference type="ChEBI" id="CHEBI:15377"/>
        <dbReference type="ChEBI" id="CHEBI:15378"/>
        <dbReference type="ChEBI" id="CHEBI:30864"/>
        <dbReference type="ChEBI" id="CHEBI:32814"/>
        <dbReference type="EC" id="3.5.2.3"/>
    </reaction>
</comment>
<dbReference type="AlphaFoldDB" id="A0A2H0V2K2"/>
<evidence type="ECO:0000256" key="6">
    <source>
        <dbReference type="HAMAP-Rule" id="MF_00219"/>
    </source>
</evidence>
<reference evidence="8" key="1">
    <citation type="submission" date="2017-09" db="EMBL/GenBank/DDBJ databases">
        <title>Depth-based differentiation of microbial function through sediment-hosted aquifers and enrichment of novel symbionts in the deep terrestrial subsurface.</title>
        <authorList>
            <person name="Probst A.J."/>
            <person name="Ladd B."/>
            <person name="Jarett J.K."/>
            <person name="Geller-Mcgrath D.E."/>
            <person name="Sieber C.M.K."/>
            <person name="Emerson J.B."/>
            <person name="Anantharaman K."/>
            <person name="Thomas B.C."/>
            <person name="Malmstrom R."/>
            <person name="Stieglmeier M."/>
            <person name="Klingl A."/>
            <person name="Woyke T."/>
            <person name="Ryan C.M."/>
            <person name="Banfield J.F."/>
        </authorList>
    </citation>
    <scope>NUCLEOTIDE SEQUENCE [LARGE SCALE GENOMIC DNA]</scope>
</reference>
<feature type="active site" evidence="6">
    <location>
        <position position="301"/>
    </location>
</feature>
<keyword evidence="2 6" id="KW-0479">Metal-binding</keyword>
<feature type="binding site" description="via carbamate group" evidence="6">
    <location>
        <position position="111"/>
    </location>
    <ligand>
        <name>Zn(2+)</name>
        <dbReference type="ChEBI" id="CHEBI:29105"/>
        <label>2</label>
    </ligand>
</feature>
<dbReference type="GO" id="GO:0006207">
    <property type="term" value="P:'de novo' pyrimidine nucleobase biosynthetic process"/>
    <property type="evidence" value="ECO:0007669"/>
    <property type="project" value="TreeGrafter"/>
</dbReference>
<comment type="caution">
    <text evidence="6">Lacks conserved residue(s) required for the propagation of feature annotation.</text>
</comment>
<dbReference type="GO" id="GO:0004151">
    <property type="term" value="F:dihydroorotase activity"/>
    <property type="evidence" value="ECO:0007669"/>
    <property type="project" value="UniProtKB-UniRule"/>
</dbReference>
<evidence type="ECO:0000256" key="3">
    <source>
        <dbReference type="ARBA" id="ARBA00022801"/>
    </source>
</evidence>
<keyword evidence="4 6" id="KW-0862">Zinc</keyword>
<gene>
    <name evidence="6" type="primary">pyrC</name>
    <name evidence="7" type="ORF">COU01_00980</name>
</gene>